<evidence type="ECO:0000313" key="2">
    <source>
        <dbReference type="EMBL" id="CAF4672876.1"/>
    </source>
</evidence>
<proteinExistence type="predicted"/>
<reference evidence="2" key="1">
    <citation type="submission" date="2021-02" db="EMBL/GenBank/DDBJ databases">
        <authorList>
            <person name="Nowell W R."/>
        </authorList>
    </citation>
    <scope>NUCLEOTIDE SEQUENCE</scope>
</reference>
<dbReference type="EMBL" id="CAJOBC010150887">
    <property type="protein sequence ID" value="CAF4672876.1"/>
    <property type="molecule type" value="Genomic_DNA"/>
</dbReference>
<feature type="region of interest" description="Disordered" evidence="1">
    <location>
        <begin position="1"/>
        <end position="25"/>
    </location>
</feature>
<evidence type="ECO:0000313" key="3">
    <source>
        <dbReference type="Proteomes" id="UP000681722"/>
    </source>
</evidence>
<name>A0A8S3A0U9_9BILA</name>
<accession>A0A8S3A0U9</accession>
<gene>
    <name evidence="2" type="ORF">SRO942_LOCUS50904</name>
</gene>
<evidence type="ECO:0000256" key="1">
    <source>
        <dbReference type="SAM" id="MobiDB-lite"/>
    </source>
</evidence>
<sequence>MYEGVGVGRNGRDINEGEAGNVVID</sequence>
<dbReference type="Proteomes" id="UP000681722">
    <property type="component" value="Unassembled WGS sequence"/>
</dbReference>
<protein>
    <submittedName>
        <fullName evidence="2">Uncharacterized protein</fullName>
    </submittedName>
</protein>
<feature type="non-terminal residue" evidence="2">
    <location>
        <position position="25"/>
    </location>
</feature>
<dbReference type="AlphaFoldDB" id="A0A8S3A0U9"/>
<comment type="caution">
    <text evidence="2">The sequence shown here is derived from an EMBL/GenBank/DDBJ whole genome shotgun (WGS) entry which is preliminary data.</text>
</comment>
<organism evidence="2 3">
    <name type="scientific">Didymodactylos carnosus</name>
    <dbReference type="NCBI Taxonomy" id="1234261"/>
    <lineage>
        <taxon>Eukaryota</taxon>
        <taxon>Metazoa</taxon>
        <taxon>Spiralia</taxon>
        <taxon>Gnathifera</taxon>
        <taxon>Rotifera</taxon>
        <taxon>Eurotatoria</taxon>
        <taxon>Bdelloidea</taxon>
        <taxon>Philodinida</taxon>
        <taxon>Philodinidae</taxon>
        <taxon>Didymodactylos</taxon>
    </lineage>
</organism>